<evidence type="ECO:0000256" key="1">
    <source>
        <dbReference type="ARBA" id="ARBA00001946"/>
    </source>
</evidence>
<protein>
    <submittedName>
        <fullName evidence="5">DNA mismatch repair protein MutT</fullName>
    </submittedName>
</protein>
<sequence length="157" mass="16653">MTFHLVAWLIVQDHAGRVLLGRRSGSSYADGLWGLPGGHVEAGETLAQAAAREALEEVGLRVNPAGLTCLGACRYHLDGMGGLDVFFLTHAWAGEPTPLEKTSEVGWFDPHALPGDALPWLPGVLDAHLRGGVRLSEMLDGWAALREVGAGQPRGIS</sequence>
<organism evidence="5 6">
    <name type="scientific">Deinococcus sedimenti</name>
    <dbReference type="NCBI Taxonomy" id="1867090"/>
    <lineage>
        <taxon>Bacteria</taxon>
        <taxon>Thermotogati</taxon>
        <taxon>Deinococcota</taxon>
        <taxon>Deinococci</taxon>
        <taxon>Deinococcales</taxon>
        <taxon>Deinococcaceae</taxon>
        <taxon>Deinococcus</taxon>
    </lineage>
</organism>
<dbReference type="Proteomes" id="UP000644548">
    <property type="component" value="Unassembled WGS sequence"/>
</dbReference>
<dbReference type="SUPFAM" id="SSF55811">
    <property type="entry name" value="Nudix"/>
    <property type="match status" value="1"/>
</dbReference>
<dbReference type="PANTHER" id="PTHR43046">
    <property type="entry name" value="GDP-MANNOSE MANNOSYL HYDROLASE"/>
    <property type="match status" value="1"/>
</dbReference>
<reference evidence="6" key="1">
    <citation type="journal article" date="2019" name="Int. J. Syst. Evol. Microbiol.">
        <title>The Global Catalogue of Microorganisms (GCM) 10K type strain sequencing project: providing services to taxonomists for standard genome sequencing and annotation.</title>
        <authorList>
            <consortium name="The Broad Institute Genomics Platform"/>
            <consortium name="The Broad Institute Genome Sequencing Center for Infectious Disease"/>
            <person name="Wu L."/>
            <person name="Ma J."/>
        </authorList>
    </citation>
    <scope>NUCLEOTIDE SEQUENCE [LARGE SCALE GENOMIC DNA]</scope>
    <source>
        <strain evidence="6">JCM 31405</strain>
    </source>
</reference>
<evidence type="ECO:0000313" key="5">
    <source>
        <dbReference type="EMBL" id="GGR90998.1"/>
    </source>
</evidence>
<dbReference type="PANTHER" id="PTHR43046:SF16">
    <property type="entry name" value="ADP-RIBOSE PYROPHOSPHATASE YJHB-RELATED"/>
    <property type="match status" value="1"/>
</dbReference>
<comment type="similarity">
    <text evidence="3">Belongs to the Nudix hydrolase family.</text>
</comment>
<name>A0ABQ2S2D2_9DEIO</name>
<gene>
    <name evidence="5" type="ORF">GCM10008960_17550</name>
</gene>
<dbReference type="Pfam" id="PF00293">
    <property type="entry name" value="NUDIX"/>
    <property type="match status" value="1"/>
</dbReference>
<evidence type="ECO:0000259" key="4">
    <source>
        <dbReference type="PROSITE" id="PS51462"/>
    </source>
</evidence>
<proteinExistence type="inferred from homology"/>
<dbReference type="InterPro" id="IPR020476">
    <property type="entry name" value="Nudix_hydrolase"/>
</dbReference>
<accession>A0ABQ2S2D2</accession>
<evidence type="ECO:0000313" key="6">
    <source>
        <dbReference type="Proteomes" id="UP000644548"/>
    </source>
</evidence>
<evidence type="ECO:0000256" key="2">
    <source>
        <dbReference type="ARBA" id="ARBA00022801"/>
    </source>
</evidence>
<comment type="caution">
    <text evidence="5">The sequence shown here is derived from an EMBL/GenBank/DDBJ whole genome shotgun (WGS) entry which is preliminary data.</text>
</comment>
<keyword evidence="2 3" id="KW-0378">Hydrolase</keyword>
<dbReference type="InterPro" id="IPR020084">
    <property type="entry name" value="NUDIX_hydrolase_CS"/>
</dbReference>
<evidence type="ECO:0000256" key="3">
    <source>
        <dbReference type="RuleBase" id="RU003476"/>
    </source>
</evidence>
<dbReference type="InterPro" id="IPR000086">
    <property type="entry name" value="NUDIX_hydrolase_dom"/>
</dbReference>
<keyword evidence="6" id="KW-1185">Reference proteome</keyword>
<feature type="domain" description="Nudix hydrolase" evidence="4">
    <location>
        <begin position="2"/>
        <end position="129"/>
    </location>
</feature>
<dbReference type="EMBL" id="BMQN01000002">
    <property type="protein sequence ID" value="GGR90998.1"/>
    <property type="molecule type" value="Genomic_DNA"/>
</dbReference>
<dbReference type="PROSITE" id="PS51462">
    <property type="entry name" value="NUDIX"/>
    <property type="match status" value="1"/>
</dbReference>
<dbReference type="PRINTS" id="PR00502">
    <property type="entry name" value="NUDIXFAMILY"/>
</dbReference>
<dbReference type="InterPro" id="IPR015797">
    <property type="entry name" value="NUDIX_hydrolase-like_dom_sf"/>
</dbReference>
<dbReference type="RefSeq" id="WP_189072752.1">
    <property type="nucleotide sequence ID" value="NZ_BMQN01000002.1"/>
</dbReference>
<comment type="cofactor">
    <cofactor evidence="1">
        <name>Mg(2+)</name>
        <dbReference type="ChEBI" id="CHEBI:18420"/>
    </cofactor>
</comment>
<dbReference type="PROSITE" id="PS00893">
    <property type="entry name" value="NUDIX_BOX"/>
    <property type="match status" value="1"/>
</dbReference>
<dbReference type="Gene3D" id="3.90.79.10">
    <property type="entry name" value="Nucleoside Triphosphate Pyrophosphohydrolase"/>
    <property type="match status" value="1"/>
</dbReference>